<feature type="domain" description="Rhodanese" evidence="1">
    <location>
        <begin position="20"/>
        <end position="103"/>
    </location>
</feature>
<sequence length="103" mass="11457">MFSFFKSVPSITTTELESLLQQKVNLIDVRTPAEFKAGHIRGAKNVPLPYVEDYKGQGPVYVICQSGMRSKRAAKVMKKNGIDVTNVRGGMSAWRGKRVQGKK</sequence>
<dbReference type="AlphaFoldDB" id="A0A1W7A821"/>
<protein>
    <submittedName>
        <fullName evidence="2">Putative adenylyltransferase/sulfurtransferase MoeZ</fullName>
    </submittedName>
    <submittedName>
        <fullName evidence="3">Rhodanese-like domain-containing protein</fullName>
    </submittedName>
</protein>
<evidence type="ECO:0000313" key="2">
    <source>
        <dbReference type="EMBL" id="ARQ05769.1"/>
    </source>
</evidence>
<evidence type="ECO:0000313" key="3">
    <source>
        <dbReference type="EMBL" id="TDM16084.1"/>
    </source>
</evidence>
<dbReference type="GO" id="GO:0016779">
    <property type="term" value="F:nucleotidyltransferase activity"/>
    <property type="evidence" value="ECO:0007669"/>
    <property type="project" value="UniProtKB-KW"/>
</dbReference>
<dbReference type="Gene3D" id="3.40.250.10">
    <property type="entry name" value="Rhodanese-like domain"/>
    <property type="match status" value="1"/>
</dbReference>
<gene>
    <name evidence="2" type="primary">moeZ_1</name>
    <name evidence="3" type="ORF">ETI04_09195</name>
    <name evidence="2" type="ORF">MCCS_00970</name>
</gene>
<dbReference type="InterPro" id="IPR050229">
    <property type="entry name" value="GlpE_sulfurtransferase"/>
</dbReference>
<dbReference type="CDD" id="cd00158">
    <property type="entry name" value="RHOD"/>
    <property type="match status" value="1"/>
</dbReference>
<dbReference type="Proteomes" id="UP000294865">
    <property type="component" value="Unassembled WGS sequence"/>
</dbReference>
<evidence type="ECO:0000313" key="4">
    <source>
        <dbReference type="Proteomes" id="UP000194154"/>
    </source>
</evidence>
<evidence type="ECO:0000313" key="5">
    <source>
        <dbReference type="Proteomes" id="UP000294865"/>
    </source>
</evidence>
<dbReference type="OrthoDB" id="9800872at2"/>
<dbReference type="SUPFAM" id="SSF52821">
    <property type="entry name" value="Rhodanese/Cell cycle control phosphatase"/>
    <property type="match status" value="1"/>
</dbReference>
<dbReference type="SMART" id="SM00450">
    <property type="entry name" value="RHOD"/>
    <property type="match status" value="1"/>
</dbReference>
<proteinExistence type="predicted"/>
<dbReference type="EMBL" id="SDQG01000006">
    <property type="protein sequence ID" value="TDM16084.1"/>
    <property type="molecule type" value="Genomic_DNA"/>
</dbReference>
<keyword evidence="2" id="KW-0808">Transferase</keyword>
<reference evidence="2 4" key="1">
    <citation type="journal article" date="2017" name="Int. J. Syst. Evol. Microbiol.">
        <title>Macrococcus canis sp. nov., a skin bacterium associated with infections in dogs.</title>
        <authorList>
            <person name="Gobeli Brawand S."/>
            <person name="Cotting K."/>
            <person name="Gomez-Sanz E."/>
            <person name="Collaud A."/>
            <person name="Thomann A."/>
            <person name="Brodard I."/>
            <person name="Rodriguez-Campos S."/>
            <person name="Strauss C."/>
            <person name="Perreten V."/>
        </authorList>
    </citation>
    <scope>NUCLEOTIDE SEQUENCE [LARGE SCALE GENOMIC DNA]</scope>
    <source>
        <strain evidence="2 4">KM45013</strain>
    </source>
</reference>
<dbReference type="InterPro" id="IPR036873">
    <property type="entry name" value="Rhodanese-like_dom_sf"/>
</dbReference>
<evidence type="ECO:0000259" key="1">
    <source>
        <dbReference type="PROSITE" id="PS50206"/>
    </source>
</evidence>
<dbReference type="KEGG" id="mcak:MCCS_00970"/>
<name>A0A1W7A821_9STAP</name>
<organism evidence="2 4">
    <name type="scientific">Macrococcoides canis</name>
    <dbReference type="NCBI Taxonomy" id="1855823"/>
    <lineage>
        <taxon>Bacteria</taxon>
        <taxon>Bacillati</taxon>
        <taxon>Bacillota</taxon>
        <taxon>Bacilli</taxon>
        <taxon>Bacillales</taxon>
        <taxon>Staphylococcaceae</taxon>
        <taxon>Macrococcoides</taxon>
    </lineage>
</organism>
<dbReference type="EMBL" id="CP021059">
    <property type="protein sequence ID" value="ARQ05769.1"/>
    <property type="molecule type" value="Genomic_DNA"/>
</dbReference>
<dbReference type="Pfam" id="PF00581">
    <property type="entry name" value="Rhodanese"/>
    <property type="match status" value="1"/>
</dbReference>
<dbReference type="STRING" id="1855823.MCCS_00970"/>
<dbReference type="PANTHER" id="PTHR43031">
    <property type="entry name" value="FAD-DEPENDENT OXIDOREDUCTASE"/>
    <property type="match status" value="1"/>
</dbReference>
<dbReference type="RefSeq" id="WP_086041489.1">
    <property type="nucleotide sequence ID" value="NZ_CBCRZA010000011.1"/>
</dbReference>
<keyword evidence="4" id="KW-1185">Reference proteome</keyword>
<dbReference type="PANTHER" id="PTHR43031:SF17">
    <property type="entry name" value="SULFURTRANSFERASE YTWF-RELATED"/>
    <property type="match status" value="1"/>
</dbReference>
<dbReference type="PROSITE" id="PS50206">
    <property type="entry name" value="RHODANESE_3"/>
    <property type="match status" value="1"/>
</dbReference>
<dbReference type="Proteomes" id="UP000194154">
    <property type="component" value="Chromosome"/>
</dbReference>
<keyword evidence="2" id="KW-0548">Nucleotidyltransferase</keyword>
<reference evidence="3 5" key="3">
    <citation type="submission" date="2019-01" db="EMBL/GenBank/DDBJ databases">
        <title>Draft genome sequences of Macrococcus caseolyticus, Macrococcus canis, Macrococcus bohemicus and Macrococcus goetzii.</title>
        <authorList>
            <person name="Mazhar S."/>
            <person name="Altermann E."/>
            <person name="Hill C."/>
            <person name="Mcauliffe O."/>
        </authorList>
    </citation>
    <scope>NUCLEOTIDE SEQUENCE [LARGE SCALE GENOMIC DNA]</scope>
    <source>
        <strain evidence="3 5">DPC7162</strain>
    </source>
</reference>
<dbReference type="GeneID" id="35294254"/>
<reference evidence="2" key="2">
    <citation type="submission" date="2017-04" db="EMBL/GenBank/DDBJ databases">
        <authorList>
            <person name="Afonso C.L."/>
            <person name="Miller P.J."/>
            <person name="Scott M.A."/>
            <person name="Spackman E."/>
            <person name="Goraichik I."/>
            <person name="Dimitrov K.M."/>
            <person name="Suarez D.L."/>
            <person name="Swayne D.E."/>
        </authorList>
    </citation>
    <scope>NUCLEOTIDE SEQUENCE</scope>
    <source>
        <strain evidence="2">KM45013</strain>
    </source>
</reference>
<accession>A0A1W7A821</accession>
<dbReference type="InterPro" id="IPR001763">
    <property type="entry name" value="Rhodanese-like_dom"/>
</dbReference>